<dbReference type="HOGENOM" id="CLU_049131_0_2_6"/>
<dbReference type="AlphaFoldDB" id="A0A0E2Z1E6"/>
<dbReference type="InterPro" id="IPR018094">
    <property type="entry name" value="Thymidylate_kinase"/>
</dbReference>
<dbReference type="NCBIfam" id="TIGR00041">
    <property type="entry name" value="DTMP_kinase"/>
    <property type="match status" value="1"/>
</dbReference>
<dbReference type="CDD" id="cd01672">
    <property type="entry name" value="TMPK"/>
    <property type="match status" value="1"/>
</dbReference>
<sequence length="213" mass="24221">MGRGRFIVLEGIEGAGKSTQLKFIQQLLQSTEKNVIVTREPGGTFLGEQIRELLLSPRLEGMSADTELLLMFAARVEHVQQVIFPALAAGKWVLCDRFTSASYAYQGGGRELPLSRIAKLESWALNCLRPDLILLFDVPVRLGLQRATTRCQQLDRFEQEKIDFFDRARTIYLSLAKKYPDQYRLIDSSLPLTRVQEAIQKVIMAFLEENRDA</sequence>
<keyword evidence="7 12" id="KW-0418">Kinase</keyword>
<dbReference type="GO" id="GO:0005524">
    <property type="term" value="F:ATP binding"/>
    <property type="evidence" value="ECO:0007669"/>
    <property type="project" value="UniProtKB-UniRule"/>
</dbReference>
<name>A0A0E2Z1E6_9GAMM</name>
<dbReference type="GO" id="GO:0006233">
    <property type="term" value="P:dTDP biosynthetic process"/>
    <property type="evidence" value="ECO:0007669"/>
    <property type="project" value="InterPro"/>
</dbReference>
<evidence type="ECO:0000256" key="5">
    <source>
        <dbReference type="ARBA" id="ARBA00022727"/>
    </source>
</evidence>
<evidence type="ECO:0000313" key="14">
    <source>
        <dbReference type="EMBL" id="KFI19463.1"/>
    </source>
</evidence>
<dbReference type="FunFam" id="3.40.50.300:FF:000225">
    <property type="entry name" value="Thymidylate kinase"/>
    <property type="match status" value="1"/>
</dbReference>
<dbReference type="PANTHER" id="PTHR10344">
    <property type="entry name" value="THYMIDYLATE KINASE"/>
    <property type="match status" value="1"/>
</dbReference>
<evidence type="ECO:0000256" key="8">
    <source>
        <dbReference type="ARBA" id="ARBA00022840"/>
    </source>
</evidence>
<dbReference type="GO" id="GO:0005829">
    <property type="term" value="C:cytosol"/>
    <property type="evidence" value="ECO:0007669"/>
    <property type="project" value="TreeGrafter"/>
</dbReference>
<evidence type="ECO:0000313" key="15">
    <source>
        <dbReference type="Proteomes" id="UP000028839"/>
    </source>
</evidence>
<evidence type="ECO:0000256" key="12">
    <source>
        <dbReference type="HAMAP-Rule" id="MF_00165"/>
    </source>
</evidence>
<reference evidence="14 15" key="1">
    <citation type="submission" date="2014-07" db="EMBL/GenBank/DDBJ databases">
        <title>Comparative analysis of Nitrosococcus oceani genome inventories of strains from Pacific and Atlantic gyres.</title>
        <authorList>
            <person name="Lim C.K."/>
            <person name="Wang L."/>
            <person name="Sayavedra-Soto L.A."/>
            <person name="Klotz M.G."/>
        </authorList>
    </citation>
    <scope>NUCLEOTIDE SEQUENCE [LARGE SCALE GENOMIC DNA]</scope>
    <source>
        <strain evidence="14 15">C-27</strain>
    </source>
</reference>
<dbReference type="Gene3D" id="3.40.50.300">
    <property type="entry name" value="P-loop containing nucleotide triphosphate hydrolases"/>
    <property type="match status" value="1"/>
</dbReference>
<keyword evidence="6 12" id="KW-0547">Nucleotide-binding</keyword>
<evidence type="ECO:0000256" key="6">
    <source>
        <dbReference type="ARBA" id="ARBA00022741"/>
    </source>
</evidence>
<keyword evidence="4 12" id="KW-0808">Transferase</keyword>
<dbReference type="InterPro" id="IPR039430">
    <property type="entry name" value="Thymidylate_kin-like_dom"/>
</dbReference>
<dbReference type="GO" id="GO:0004798">
    <property type="term" value="F:dTMP kinase activity"/>
    <property type="evidence" value="ECO:0007669"/>
    <property type="project" value="UniProtKB-UniRule"/>
</dbReference>
<comment type="function">
    <text evidence="11 12">Phosphorylation of dTMP to form dTDP in both de novo and salvage pathways of dTTP synthesis.</text>
</comment>
<keyword evidence="8 12" id="KW-0067">ATP-binding</keyword>
<evidence type="ECO:0000259" key="13">
    <source>
        <dbReference type="Pfam" id="PF02223"/>
    </source>
</evidence>
<dbReference type="SUPFAM" id="SSF52540">
    <property type="entry name" value="P-loop containing nucleoside triphosphate hydrolases"/>
    <property type="match status" value="1"/>
</dbReference>
<protein>
    <recommendedName>
        <fullName evidence="3 12">Thymidylate kinase</fullName>
        <ecNumber evidence="2 12">2.7.4.9</ecNumber>
    </recommendedName>
    <alternativeName>
        <fullName evidence="9 12">dTMP kinase</fullName>
    </alternativeName>
</protein>
<evidence type="ECO:0000256" key="7">
    <source>
        <dbReference type="ARBA" id="ARBA00022777"/>
    </source>
</evidence>
<organism evidence="14 15">
    <name type="scientific">Nitrosococcus oceani C-27</name>
    <dbReference type="NCBI Taxonomy" id="314279"/>
    <lineage>
        <taxon>Bacteria</taxon>
        <taxon>Pseudomonadati</taxon>
        <taxon>Pseudomonadota</taxon>
        <taxon>Gammaproteobacteria</taxon>
        <taxon>Chromatiales</taxon>
        <taxon>Chromatiaceae</taxon>
        <taxon>Nitrosococcus</taxon>
    </lineage>
</organism>
<evidence type="ECO:0000256" key="2">
    <source>
        <dbReference type="ARBA" id="ARBA00012980"/>
    </source>
</evidence>
<accession>A0A0E2Z1E6</accession>
<comment type="caution">
    <text evidence="14">The sequence shown here is derived from an EMBL/GenBank/DDBJ whole genome shotgun (WGS) entry which is preliminary data.</text>
</comment>
<dbReference type="Pfam" id="PF02223">
    <property type="entry name" value="Thymidylate_kin"/>
    <property type="match status" value="1"/>
</dbReference>
<evidence type="ECO:0000256" key="11">
    <source>
        <dbReference type="ARBA" id="ARBA00057735"/>
    </source>
</evidence>
<evidence type="ECO:0000256" key="3">
    <source>
        <dbReference type="ARBA" id="ARBA00017144"/>
    </source>
</evidence>
<evidence type="ECO:0000256" key="10">
    <source>
        <dbReference type="ARBA" id="ARBA00048743"/>
    </source>
</evidence>
<comment type="similarity">
    <text evidence="1 12">Belongs to the thymidylate kinase family.</text>
</comment>
<feature type="binding site" evidence="12">
    <location>
        <begin position="11"/>
        <end position="18"/>
    </location>
    <ligand>
        <name>ATP</name>
        <dbReference type="ChEBI" id="CHEBI:30616"/>
    </ligand>
</feature>
<keyword evidence="5 12" id="KW-0545">Nucleotide biosynthesis</keyword>
<evidence type="ECO:0000256" key="9">
    <source>
        <dbReference type="ARBA" id="ARBA00029962"/>
    </source>
</evidence>
<dbReference type="EMBL" id="JPGN01000053">
    <property type="protein sequence ID" value="KFI19463.1"/>
    <property type="molecule type" value="Genomic_DNA"/>
</dbReference>
<dbReference type="PANTHER" id="PTHR10344:SF4">
    <property type="entry name" value="UMP-CMP KINASE 2, MITOCHONDRIAL"/>
    <property type="match status" value="1"/>
</dbReference>
<dbReference type="Proteomes" id="UP000028839">
    <property type="component" value="Unassembled WGS sequence"/>
</dbReference>
<dbReference type="GO" id="GO:0006235">
    <property type="term" value="P:dTTP biosynthetic process"/>
    <property type="evidence" value="ECO:0007669"/>
    <property type="project" value="UniProtKB-UniRule"/>
</dbReference>
<dbReference type="HAMAP" id="MF_00165">
    <property type="entry name" value="Thymidylate_kinase"/>
    <property type="match status" value="1"/>
</dbReference>
<feature type="domain" description="Thymidylate kinase-like" evidence="13">
    <location>
        <begin position="9"/>
        <end position="199"/>
    </location>
</feature>
<comment type="catalytic activity">
    <reaction evidence="10 12">
        <text>dTMP + ATP = dTDP + ADP</text>
        <dbReference type="Rhea" id="RHEA:13517"/>
        <dbReference type="ChEBI" id="CHEBI:30616"/>
        <dbReference type="ChEBI" id="CHEBI:58369"/>
        <dbReference type="ChEBI" id="CHEBI:63528"/>
        <dbReference type="ChEBI" id="CHEBI:456216"/>
        <dbReference type="EC" id="2.7.4.9"/>
    </reaction>
</comment>
<gene>
    <name evidence="12" type="primary">tmk</name>
    <name evidence="14" type="ORF">IB75_08815</name>
</gene>
<proteinExistence type="inferred from homology"/>
<dbReference type="InterPro" id="IPR027417">
    <property type="entry name" value="P-loop_NTPase"/>
</dbReference>
<dbReference type="EC" id="2.7.4.9" evidence="2 12"/>
<dbReference type="OrthoDB" id="9774907at2"/>
<evidence type="ECO:0000256" key="1">
    <source>
        <dbReference type="ARBA" id="ARBA00009776"/>
    </source>
</evidence>
<dbReference type="GO" id="GO:0006227">
    <property type="term" value="P:dUDP biosynthetic process"/>
    <property type="evidence" value="ECO:0007669"/>
    <property type="project" value="TreeGrafter"/>
</dbReference>
<evidence type="ECO:0000256" key="4">
    <source>
        <dbReference type="ARBA" id="ARBA00022679"/>
    </source>
</evidence>